<evidence type="ECO:0008006" key="5">
    <source>
        <dbReference type="Google" id="ProtNLM"/>
    </source>
</evidence>
<proteinExistence type="predicted"/>
<comment type="caution">
    <text evidence="3">The sequence shown here is derived from an EMBL/GenBank/DDBJ whole genome shotgun (WGS) entry which is preliminary data.</text>
</comment>
<accession>A0AAW1U3U0</accession>
<feature type="domain" description="HPS5-like beta-propeller" evidence="1">
    <location>
        <begin position="24"/>
        <end position="345"/>
    </location>
</feature>
<organism evidence="3 4">
    <name type="scientific">Henosepilachna vigintioctopunctata</name>
    <dbReference type="NCBI Taxonomy" id="420089"/>
    <lineage>
        <taxon>Eukaryota</taxon>
        <taxon>Metazoa</taxon>
        <taxon>Ecdysozoa</taxon>
        <taxon>Arthropoda</taxon>
        <taxon>Hexapoda</taxon>
        <taxon>Insecta</taxon>
        <taxon>Pterygota</taxon>
        <taxon>Neoptera</taxon>
        <taxon>Endopterygota</taxon>
        <taxon>Coleoptera</taxon>
        <taxon>Polyphaga</taxon>
        <taxon>Cucujiformia</taxon>
        <taxon>Coccinelloidea</taxon>
        <taxon>Coccinellidae</taxon>
        <taxon>Epilachninae</taxon>
        <taxon>Epilachnini</taxon>
        <taxon>Henosepilachna</taxon>
    </lineage>
</organism>
<dbReference type="SUPFAM" id="SSF50978">
    <property type="entry name" value="WD40 repeat-like"/>
    <property type="match status" value="1"/>
</dbReference>
<dbReference type="GO" id="GO:0005737">
    <property type="term" value="C:cytoplasm"/>
    <property type="evidence" value="ECO:0007669"/>
    <property type="project" value="TreeGrafter"/>
</dbReference>
<dbReference type="InterPro" id="IPR056499">
    <property type="entry name" value="Beta-prop_HPS5-like"/>
</dbReference>
<gene>
    <name evidence="3" type="ORF">WA026_009398</name>
</gene>
<dbReference type="AlphaFoldDB" id="A0AAW1U3U0"/>
<feature type="domain" description="HPS5 TPR" evidence="2">
    <location>
        <begin position="495"/>
        <end position="662"/>
    </location>
</feature>
<dbReference type="Pfam" id="PF23756">
    <property type="entry name" value="Beta-prop_HPS5"/>
    <property type="match status" value="1"/>
</dbReference>
<dbReference type="PANTHER" id="PTHR23287">
    <property type="entry name" value="RUBY-EYE2-LIKE PROTEIN"/>
    <property type="match status" value="1"/>
</dbReference>
<dbReference type="Proteomes" id="UP001431783">
    <property type="component" value="Unassembled WGS sequence"/>
</dbReference>
<evidence type="ECO:0000259" key="1">
    <source>
        <dbReference type="Pfam" id="PF23756"/>
    </source>
</evidence>
<dbReference type="Pfam" id="PF23757">
    <property type="entry name" value="TPR_HPS5_insect"/>
    <property type="match status" value="1"/>
</dbReference>
<protein>
    <recommendedName>
        <fullName evidence="5">Hermansky-Pudlak syndrome 5 protein homolog</fullName>
    </recommendedName>
</protein>
<keyword evidence="4" id="KW-1185">Reference proteome</keyword>
<evidence type="ECO:0000313" key="3">
    <source>
        <dbReference type="EMBL" id="KAK9875595.1"/>
    </source>
</evidence>
<evidence type="ECO:0000313" key="4">
    <source>
        <dbReference type="Proteomes" id="UP001431783"/>
    </source>
</evidence>
<sequence>MFSSYGMKKFEKLFAVEHTDPINHILEETFKLSQRIKLICFDISCNYIVFGANNGSVHVYKRTPEATFSKLIPCKIPAAIQQISISPKEGNVSIVDETGTILILENCFIESNFYTHVYSECKGKRITTTKWDTDSRIYIGDDDGEVAILTVPNLRSMALLNTPYVALMDLGAPIIQIDTFSRFILVTTKRKTFICDTEREMYKQVGRKEKSLGACFSQSISEELAQSNEDLVKYRLYCARPGLRMWVANFEGEVFYTHKYRNVVPNISEILKFCGDETADLVTENVSEDENKSFGKMLVFNDKYLCVANRENLHIIDSEKNDLVFYKRHSDLVDIKLINDEIFMWNLNSTSLKVLNFFTIEEILSRILKYRQYKAGAQFVLKYKCDVIEWSKFSQHVKLLNELGCKLSTIDNELSQKFQEILQEVMDYEEKQLLEYLKEDDPKIGTLNIPKIVESIKEVCYELQTMEKQYKLNESNHIVIIPQFTEMLINMTGNDMTKLFMDFIKHLEGVQGRVDMDWCYNQYLHHFNLKKYYLKFTELNSQTIEFVTKSFLQVNRNCGAGCPCSFPLPCLNRTPTKYIIIGNALLEYSEKPEYLLHKVPHLWLDKIDKFIKLEDFEKNLPLILQFGCVEILKNVPKYVTFDFCDNLIDLFVKLKSRKCLNCGSNFSEEISNHLMKWDCLGLMLIPFIGADNVLKLFLSRHMHIPQSELTEKFYMTCMFSKIRTNSSENELGSKKAAVKLALELTTDNDTKTEVR</sequence>
<dbReference type="PANTHER" id="PTHR23287:SF18">
    <property type="entry name" value="BLOC-2 COMPLEX MEMBER HPS5"/>
    <property type="match status" value="1"/>
</dbReference>
<dbReference type="GO" id="GO:0048066">
    <property type="term" value="P:developmental pigmentation"/>
    <property type="evidence" value="ECO:0007669"/>
    <property type="project" value="TreeGrafter"/>
</dbReference>
<name>A0AAW1U3U0_9CUCU</name>
<reference evidence="3 4" key="1">
    <citation type="submission" date="2023-03" db="EMBL/GenBank/DDBJ databases">
        <title>Genome insight into feeding habits of ladybird beetles.</title>
        <authorList>
            <person name="Li H.-S."/>
            <person name="Huang Y.-H."/>
            <person name="Pang H."/>
        </authorList>
    </citation>
    <scope>NUCLEOTIDE SEQUENCE [LARGE SCALE GENOMIC DNA]</scope>
    <source>
        <strain evidence="3">SYSU_2023b</strain>
        <tissue evidence="3">Whole body</tissue>
    </source>
</reference>
<evidence type="ECO:0000259" key="2">
    <source>
        <dbReference type="Pfam" id="PF23757"/>
    </source>
</evidence>
<dbReference type="InterPro" id="IPR056446">
    <property type="entry name" value="TPR_HPS5_insects"/>
</dbReference>
<dbReference type="EMBL" id="JARQZJ010000034">
    <property type="protein sequence ID" value="KAK9875595.1"/>
    <property type="molecule type" value="Genomic_DNA"/>
</dbReference>
<dbReference type="InterPro" id="IPR036322">
    <property type="entry name" value="WD40_repeat_dom_sf"/>
</dbReference>